<dbReference type="PANTHER" id="PTHR11769">
    <property type="entry name" value="HYALURONIDASE"/>
    <property type="match status" value="1"/>
</dbReference>
<dbReference type="Proteomes" id="UP000271889">
    <property type="component" value="Unassembled WGS sequence"/>
</dbReference>
<dbReference type="GO" id="GO:0004415">
    <property type="term" value="F:hyalurononglucosaminidase activity"/>
    <property type="evidence" value="ECO:0007669"/>
    <property type="project" value="UniProtKB-UniRule"/>
</dbReference>
<keyword evidence="3" id="KW-0326">Glycosidase</keyword>
<proteinExistence type="inferred from homology"/>
<dbReference type="Gene3D" id="3.20.20.70">
    <property type="entry name" value="Aldolase class I"/>
    <property type="match status" value="1"/>
</dbReference>
<reference evidence="4 5" key="1">
    <citation type="submission" date="2018-11" db="EMBL/GenBank/DDBJ databases">
        <authorList>
            <consortium name="Pathogen Informatics"/>
        </authorList>
    </citation>
    <scope>NUCLEOTIDE SEQUENCE [LARGE SCALE GENOMIC DNA]</scope>
</reference>
<dbReference type="GO" id="GO:0031410">
    <property type="term" value="C:cytoplasmic vesicle"/>
    <property type="evidence" value="ECO:0007669"/>
    <property type="project" value="TreeGrafter"/>
</dbReference>
<dbReference type="InterPro" id="IPR013785">
    <property type="entry name" value="Aldolase_TIM"/>
</dbReference>
<dbReference type="PRINTS" id="PR00846">
    <property type="entry name" value="GLHYDRLASE56"/>
</dbReference>
<evidence type="ECO:0000256" key="3">
    <source>
        <dbReference type="RuleBase" id="RU610713"/>
    </source>
</evidence>
<dbReference type="GO" id="GO:0030214">
    <property type="term" value="P:hyaluronan catabolic process"/>
    <property type="evidence" value="ECO:0007669"/>
    <property type="project" value="TreeGrafter"/>
</dbReference>
<dbReference type="SUPFAM" id="SSF51445">
    <property type="entry name" value="(Trans)glycosidases"/>
    <property type="match status" value="1"/>
</dbReference>
<dbReference type="Pfam" id="PF01630">
    <property type="entry name" value="Glyco_hydro_56"/>
    <property type="match status" value="1"/>
</dbReference>
<comment type="similarity">
    <text evidence="1 3">Belongs to the glycosyl hydrolase 56 family.</text>
</comment>
<organism evidence="4 5">
    <name type="scientific">Cylicostephanus goldi</name>
    <name type="common">Nematode worm</name>
    <dbReference type="NCBI Taxonomy" id="71465"/>
    <lineage>
        <taxon>Eukaryota</taxon>
        <taxon>Metazoa</taxon>
        <taxon>Ecdysozoa</taxon>
        <taxon>Nematoda</taxon>
        <taxon>Chromadorea</taxon>
        <taxon>Rhabditida</taxon>
        <taxon>Rhabditina</taxon>
        <taxon>Rhabditomorpha</taxon>
        <taxon>Strongyloidea</taxon>
        <taxon>Strongylidae</taxon>
        <taxon>Cylicostephanus</taxon>
    </lineage>
</organism>
<comment type="catalytic activity">
    <reaction evidence="3">
        <text>Random hydrolysis of (1-&gt;4)-linkages between N-acetyl-beta-D-glucosamine and D-glucuronate residues in hyaluronate.</text>
        <dbReference type="EC" id="3.2.1.35"/>
    </reaction>
</comment>
<accession>A0A3P6V4X3</accession>
<evidence type="ECO:0000256" key="2">
    <source>
        <dbReference type="ARBA" id="ARBA00023157"/>
    </source>
</evidence>
<keyword evidence="2" id="KW-1015">Disulfide bond</keyword>
<sequence>MNHPVNGGLPQKCDLRTHLKKAREDIEKRIPDENFSGLAIIDFERWRPLFSENDWMKKRVSVSSNASAV</sequence>
<dbReference type="EMBL" id="UYRV01030905">
    <property type="protein sequence ID" value="VDK85284.1"/>
    <property type="molecule type" value="Genomic_DNA"/>
</dbReference>
<evidence type="ECO:0000256" key="1">
    <source>
        <dbReference type="ARBA" id="ARBA00008871"/>
    </source>
</evidence>
<evidence type="ECO:0000313" key="4">
    <source>
        <dbReference type="EMBL" id="VDK85284.1"/>
    </source>
</evidence>
<dbReference type="InterPro" id="IPR018155">
    <property type="entry name" value="Hyaluronidase"/>
</dbReference>
<keyword evidence="3" id="KW-0378">Hydrolase</keyword>
<dbReference type="EC" id="3.2.1.35" evidence="3"/>
<dbReference type="PANTHER" id="PTHR11769:SF38">
    <property type="entry name" value="HYALURONIDASE-1-LIKE"/>
    <property type="match status" value="1"/>
</dbReference>
<name>A0A3P6V4X3_CYLGO</name>
<keyword evidence="5" id="KW-1185">Reference proteome</keyword>
<dbReference type="AlphaFoldDB" id="A0A3P6V4X3"/>
<evidence type="ECO:0000313" key="5">
    <source>
        <dbReference type="Proteomes" id="UP000271889"/>
    </source>
</evidence>
<gene>
    <name evidence="4" type="ORF">CGOC_LOCUS8427</name>
</gene>
<dbReference type="InterPro" id="IPR017853">
    <property type="entry name" value="GH"/>
</dbReference>
<dbReference type="GO" id="GO:0005975">
    <property type="term" value="P:carbohydrate metabolic process"/>
    <property type="evidence" value="ECO:0007669"/>
    <property type="project" value="InterPro"/>
</dbReference>
<dbReference type="OrthoDB" id="5796153at2759"/>
<protein>
    <recommendedName>
        <fullName evidence="3">Hyaluronidase</fullName>
        <ecNumber evidence="3">3.2.1.35</ecNumber>
    </recommendedName>
</protein>